<evidence type="ECO:0000313" key="2">
    <source>
        <dbReference type="Proteomes" id="UP000014155"/>
    </source>
</evidence>
<dbReference type="STRING" id="1195236.CTER_2046"/>
<organism evidence="1 2">
    <name type="scientific">Ruminiclostridium cellobioparum subsp. termitidis CT1112</name>
    <dbReference type="NCBI Taxonomy" id="1195236"/>
    <lineage>
        <taxon>Bacteria</taxon>
        <taxon>Bacillati</taxon>
        <taxon>Bacillota</taxon>
        <taxon>Clostridia</taxon>
        <taxon>Eubacteriales</taxon>
        <taxon>Oscillospiraceae</taxon>
        <taxon>Ruminiclostridium</taxon>
    </lineage>
</organism>
<dbReference type="PATRIC" id="fig|1195236.3.peg.2352"/>
<sequence length="313" mass="36590">MFFNNVKYRVNPICELREYLEDYEIVNISIGADNDYYILVVNNVPPRIDGMFPQTQTTTCQNYKVIILKWDNVFTINIDNQKWNYHFVQPIGNDMLLLVCARSKYYGQNRYDLNGKIFDTSGVLINEFLLGDGIQDLKVTEKNIIWTSYFDEGVFGNYGWDNPVGACGLRAWNQEGKPEYSYNNSGDNFICDCYALNVVNDKEVWFYYYDEFLLGRSIGGHIDYYNPNLSGADGFLVYDKYVLFRGGYNNRDEYHLLEFVKGDKLKEKKIINLINEKNETIIANNIDCRGSRLLLRVETKLYYADLKDIVNIY</sequence>
<accession>S0FNW2</accession>
<gene>
    <name evidence="1" type="ORF">CTER_2046</name>
</gene>
<name>S0FNW2_RUMCE</name>
<keyword evidence="2" id="KW-1185">Reference proteome</keyword>
<dbReference type="Proteomes" id="UP000014155">
    <property type="component" value="Unassembled WGS sequence"/>
</dbReference>
<reference evidence="1 2" key="1">
    <citation type="journal article" date="2013" name="Genome Announc.">
        <title>Draft Genome Sequence of the Cellulolytic, Mesophilic, Anaerobic Bacterium Clostridium termitidis Strain CT1112 (DSM 5398).</title>
        <authorList>
            <person name="Lal S."/>
            <person name="Ramachandran U."/>
            <person name="Zhang X."/>
            <person name="Munir R."/>
            <person name="Sparling R."/>
            <person name="Levin D.B."/>
        </authorList>
    </citation>
    <scope>NUCLEOTIDE SEQUENCE [LARGE SCALE GENOMIC DNA]</scope>
    <source>
        <strain evidence="1 2">CT1112</strain>
    </source>
</reference>
<protein>
    <submittedName>
        <fullName evidence="1">Uncharacterized protein</fullName>
    </submittedName>
</protein>
<dbReference type="eggNOG" id="ENOG502ZUZX">
    <property type="taxonomic scope" value="Bacteria"/>
</dbReference>
<dbReference type="RefSeq" id="WP_004625574.1">
    <property type="nucleotide sequence ID" value="NZ_AORV01000031.1"/>
</dbReference>
<dbReference type="AlphaFoldDB" id="S0FNW2"/>
<evidence type="ECO:0000313" key="1">
    <source>
        <dbReference type="EMBL" id="EMS72061.1"/>
    </source>
</evidence>
<proteinExistence type="predicted"/>
<comment type="caution">
    <text evidence="1">The sequence shown here is derived from an EMBL/GenBank/DDBJ whole genome shotgun (WGS) entry which is preliminary data.</text>
</comment>
<dbReference type="EMBL" id="AORV01000031">
    <property type="protein sequence ID" value="EMS72061.1"/>
    <property type="molecule type" value="Genomic_DNA"/>
</dbReference>